<accession>A0ABQ9F5P7</accession>
<evidence type="ECO:0000313" key="2">
    <source>
        <dbReference type="Proteomes" id="UP001217089"/>
    </source>
</evidence>
<evidence type="ECO:0008006" key="3">
    <source>
        <dbReference type="Google" id="ProtNLM"/>
    </source>
</evidence>
<dbReference type="Proteomes" id="UP001217089">
    <property type="component" value="Unassembled WGS sequence"/>
</dbReference>
<keyword evidence="2" id="KW-1185">Reference proteome</keyword>
<proteinExistence type="predicted"/>
<sequence length="109" mass="12782">MKTNLLSSNGKFRKLRFLHTKFNFCLFCDKLPNYVTKRSSDVFPIGQRFPEYNIIIINDRNDEWDQEVLAGLKNAQDLHVADVVYHQQCSVNNRNLKQIPQSLIIQLTL</sequence>
<name>A0ABQ9F5P7_TEGGR</name>
<reference evidence="1 2" key="1">
    <citation type="submission" date="2022-12" db="EMBL/GenBank/DDBJ databases">
        <title>Chromosome-level genome of Tegillarca granosa.</title>
        <authorList>
            <person name="Kim J."/>
        </authorList>
    </citation>
    <scope>NUCLEOTIDE SEQUENCE [LARGE SCALE GENOMIC DNA]</scope>
    <source>
        <strain evidence="1">Teg-2019</strain>
        <tissue evidence="1">Adductor muscle</tissue>
    </source>
</reference>
<organism evidence="1 2">
    <name type="scientific">Tegillarca granosa</name>
    <name type="common">Malaysian cockle</name>
    <name type="synonym">Anadara granosa</name>
    <dbReference type="NCBI Taxonomy" id="220873"/>
    <lineage>
        <taxon>Eukaryota</taxon>
        <taxon>Metazoa</taxon>
        <taxon>Spiralia</taxon>
        <taxon>Lophotrochozoa</taxon>
        <taxon>Mollusca</taxon>
        <taxon>Bivalvia</taxon>
        <taxon>Autobranchia</taxon>
        <taxon>Pteriomorphia</taxon>
        <taxon>Arcoida</taxon>
        <taxon>Arcoidea</taxon>
        <taxon>Arcidae</taxon>
        <taxon>Tegillarca</taxon>
    </lineage>
</organism>
<comment type="caution">
    <text evidence="1">The sequence shown here is derived from an EMBL/GenBank/DDBJ whole genome shotgun (WGS) entry which is preliminary data.</text>
</comment>
<gene>
    <name evidence="1" type="ORF">KUTeg_010067</name>
</gene>
<dbReference type="EMBL" id="JARBDR010000440">
    <property type="protein sequence ID" value="KAJ8312694.1"/>
    <property type="molecule type" value="Genomic_DNA"/>
</dbReference>
<protein>
    <recommendedName>
        <fullName evidence="3">Glycosyltransferase 2-like domain-containing protein</fullName>
    </recommendedName>
</protein>
<evidence type="ECO:0000313" key="1">
    <source>
        <dbReference type="EMBL" id="KAJ8312694.1"/>
    </source>
</evidence>
<feature type="non-terminal residue" evidence="1">
    <location>
        <position position="109"/>
    </location>
</feature>